<sequence length="282" mass="31849">MEQSWPKRKEMSMKEIIDISSSNHDSLKTNNKRHDEVNSPHNNYPIKESYTAFTSVVEKITSVISFLAKIVESQSSPSARLFTQESINSGLNSLSTPGNSPNILTSDMDVHIKKFYQDKEDRIEDQSNEHSTKKNENTKAEAIMQKLLRPDEHVLNKLCTSGQARHVPINAKTTNGKYIGKKASTSFVLPRRSFSQKILDWMPLAFKVPDDMFLTAEEVLLPHIYTSSARIDKLLVSIGANFASRNSLSTLVPGEQVVQDVLDTVTCHLTKEHRKIFKMPSM</sequence>
<keyword evidence="3" id="KW-1185">Reference proteome</keyword>
<gene>
    <name evidence="2" type="ORF">PIB30_030255</name>
</gene>
<comment type="caution">
    <text evidence="2">The sequence shown here is derived from an EMBL/GenBank/DDBJ whole genome shotgun (WGS) entry which is preliminary data.</text>
</comment>
<evidence type="ECO:0000256" key="1">
    <source>
        <dbReference type="SAM" id="MobiDB-lite"/>
    </source>
</evidence>
<dbReference type="Proteomes" id="UP001341840">
    <property type="component" value="Unassembled WGS sequence"/>
</dbReference>
<dbReference type="EMBL" id="JASCZI010211574">
    <property type="protein sequence ID" value="MED6194630.1"/>
    <property type="molecule type" value="Genomic_DNA"/>
</dbReference>
<protein>
    <submittedName>
        <fullName evidence="2">Uncharacterized protein</fullName>
    </submittedName>
</protein>
<accession>A0ABU6XD10</accession>
<evidence type="ECO:0000313" key="2">
    <source>
        <dbReference type="EMBL" id="MED6194630.1"/>
    </source>
</evidence>
<reference evidence="2 3" key="1">
    <citation type="journal article" date="2023" name="Plants (Basel)">
        <title>Bridging the Gap: Combining Genomics and Transcriptomics Approaches to Understand Stylosanthes scabra, an Orphan Legume from the Brazilian Caatinga.</title>
        <authorList>
            <person name="Ferreira-Neto J.R.C."/>
            <person name="da Silva M.D."/>
            <person name="Binneck E."/>
            <person name="de Melo N.F."/>
            <person name="da Silva R.H."/>
            <person name="de Melo A.L.T.M."/>
            <person name="Pandolfi V."/>
            <person name="Bustamante F.O."/>
            <person name="Brasileiro-Vidal A.C."/>
            <person name="Benko-Iseppon A.M."/>
        </authorList>
    </citation>
    <scope>NUCLEOTIDE SEQUENCE [LARGE SCALE GENOMIC DNA]</scope>
    <source>
        <tissue evidence="2">Leaves</tissue>
    </source>
</reference>
<feature type="region of interest" description="Disordered" evidence="1">
    <location>
        <begin position="19"/>
        <end position="43"/>
    </location>
</feature>
<proteinExistence type="predicted"/>
<name>A0ABU6XD10_9FABA</name>
<organism evidence="2 3">
    <name type="scientific">Stylosanthes scabra</name>
    <dbReference type="NCBI Taxonomy" id="79078"/>
    <lineage>
        <taxon>Eukaryota</taxon>
        <taxon>Viridiplantae</taxon>
        <taxon>Streptophyta</taxon>
        <taxon>Embryophyta</taxon>
        <taxon>Tracheophyta</taxon>
        <taxon>Spermatophyta</taxon>
        <taxon>Magnoliopsida</taxon>
        <taxon>eudicotyledons</taxon>
        <taxon>Gunneridae</taxon>
        <taxon>Pentapetalae</taxon>
        <taxon>rosids</taxon>
        <taxon>fabids</taxon>
        <taxon>Fabales</taxon>
        <taxon>Fabaceae</taxon>
        <taxon>Papilionoideae</taxon>
        <taxon>50 kb inversion clade</taxon>
        <taxon>dalbergioids sensu lato</taxon>
        <taxon>Dalbergieae</taxon>
        <taxon>Pterocarpus clade</taxon>
        <taxon>Stylosanthes</taxon>
    </lineage>
</organism>
<evidence type="ECO:0000313" key="3">
    <source>
        <dbReference type="Proteomes" id="UP001341840"/>
    </source>
</evidence>